<proteinExistence type="predicted"/>
<dbReference type="KEGG" id="tet:TTHERM_00469260"/>
<keyword evidence="2" id="KW-1185">Reference proteome</keyword>
<dbReference type="EMBL" id="GG662441">
    <property type="protein sequence ID" value="EAS04877.2"/>
    <property type="molecule type" value="Genomic_DNA"/>
</dbReference>
<dbReference type="InParanoid" id="I7MMH7"/>
<protein>
    <submittedName>
        <fullName evidence="1">Uncharacterized protein</fullName>
    </submittedName>
</protein>
<accession>I7MMH7</accession>
<evidence type="ECO:0000313" key="1">
    <source>
        <dbReference type="EMBL" id="EAS04877.2"/>
    </source>
</evidence>
<dbReference type="GeneID" id="7833664"/>
<sequence>MGQNKSKQIIQYTAEPLQIEVQPKQQYLMLFQGKEYNIIDYFDESHVKTSYSTCQCMLRYLIKKGIEVSKDSLALYMKDSNNEQFYEFQKSINTEKCNFIMLHLYQFYLQIRIVDIIQQCKQLIKINVQAYRYAESNDQLIQLFGKIIDYYEQSNCLQDVYFKISSNTIKIDCENKYFSIEIFKQHPPQEQDIQQINLFAMKSKCKFNKIYINIYAEILKNRIFSIIDFLQNNQEELQKLDLIFFNDFQDEEVGLALYCITQIFQEQKKLNEVSVFLTKDLNQIQFDIYEYIIKNQNMEKFTINDIGICDNLALIYFDLQKSMEAQLVIKKIIQNNPKIQILKLKRDFYLQGQFLQNFEVEIPRRIKLQIEINSYNLTQQQYLKILKQISHVNQFEIAANDSYTQGIQGKNFINILNKYENEIKLYAIIYLIIKKQLQKVLYHKAEYSFIDLYIDQ</sequence>
<dbReference type="RefSeq" id="XP_001025122.2">
    <property type="nucleotide sequence ID" value="XM_001025122.2"/>
</dbReference>
<name>I7MMH7_TETTS</name>
<organism evidence="1 2">
    <name type="scientific">Tetrahymena thermophila (strain SB210)</name>
    <dbReference type="NCBI Taxonomy" id="312017"/>
    <lineage>
        <taxon>Eukaryota</taxon>
        <taxon>Sar</taxon>
        <taxon>Alveolata</taxon>
        <taxon>Ciliophora</taxon>
        <taxon>Intramacronucleata</taxon>
        <taxon>Oligohymenophorea</taxon>
        <taxon>Hymenostomatida</taxon>
        <taxon>Tetrahymenina</taxon>
        <taxon>Tetrahymenidae</taxon>
        <taxon>Tetrahymena</taxon>
    </lineage>
</organism>
<dbReference type="Proteomes" id="UP000009168">
    <property type="component" value="Unassembled WGS sequence"/>
</dbReference>
<gene>
    <name evidence="1" type="ORF">TTHERM_00469260</name>
</gene>
<dbReference type="AlphaFoldDB" id="I7MMH7"/>
<evidence type="ECO:0000313" key="2">
    <source>
        <dbReference type="Proteomes" id="UP000009168"/>
    </source>
</evidence>
<reference evidence="2" key="1">
    <citation type="journal article" date="2006" name="PLoS Biol.">
        <title>Macronuclear genome sequence of the ciliate Tetrahymena thermophila, a model eukaryote.</title>
        <authorList>
            <person name="Eisen J.A."/>
            <person name="Coyne R.S."/>
            <person name="Wu M."/>
            <person name="Wu D."/>
            <person name="Thiagarajan M."/>
            <person name="Wortman J.R."/>
            <person name="Badger J.H."/>
            <person name="Ren Q."/>
            <person name="Amedeo P."/>
            <person name="Jones K.M."/>
            <person name="Tallon L.J."/>
            <person name="Delcher A.L."/>
            <person name="Salzberg S.L."/>
            <person name="Silva J.C."/>
            <person name="Haas B.J."/>
            <person name="Majoros W.H."/>
            <person name="Farzad M."/>
            <person name="Carlton J.M."/>
            <person name="Smith R.K. Jr."/>
            <person name="Garg J."/>
            <person name="Pearlman R.E."/>
            <person name="Karrer K.M."/>
            <person name="Sun L."/>
            <person name="Manning G."/>
            <person name="Elde N.C."/>
            <person name="Turkewitz A.P."/>
            <person name="Asai D.J."/>
            <person name="Wilkes D.E."/>
            <person name="Wang Y."/>
            <person name="Cai H."/>
            <person name="Collins K."/>
            <person name="Stewart B.A."/>
            <person name="Lee S.R."/>
            <person name="Wilamowska K."/>
            <person name="Weinberg Z."/>
            <person name="Ruzzo W.L."/>
            <person name="Wloga D."/>
            <person name="Gaertig J."/>
            <person name="Frankel J."/>
            <person name="Tsao C.-C."/>
            <person name="Gorovsky M.A."/>
            <person name="Keeling P.J."/>
            <person name="Waller R.F."/>
            <person name="Patron N.J."/>
            <person name="Cherry J.M."/>
            <person name="Stover N.A."/>
            <person name="Krieger C.J."/>
            <person name="del Toro C."/>
            <person name="Ryder H.F."/>
            <person name="Williamson S.C."/>
            <person name="Barbeau R.A."/>
            <person name="Hamilton E.P."/>
            <person name="Orias E."/>
        </authorList>
    </citation>
    <scope>NUCLEOTIDE SEQUENCE [LARGE SCALE GENOMIC DNA]</scope>
    <source>
        <strain evidence="2">SB210</strain>
    </source>
</reference>